<gene>
    <name evidence="2" type="ORF">PoB_007570100</name>
</gene>
<dbReference type="EMBL" id="BLXT01008461">
    <property type="protein sequence ID" value="GFO49196.1"/>
    <property type="molecule type" value="Genomic_DNA"/>
</dbReference>
<accession>A0AAV4DZD6</accession>
<organism evidence="2 3">
    <name type="scientific">Plakobranchus ocellatus</name>
    <dbReference type="NCBI Taxonomy" id="259542"/>
    <lineage>
        <taxon>Eukaryota</taxon>
        <taxon>Metazoa</taxon>
        <taxon>Spiralia</taxon>
        <taxon>Lophotrochozoa</taxon>
        <taxon>Mollusca</taxon>
        <taxon>Gastropoda</taxon>
        <taxon>Heterobranchia</taxon>
        <taxon>Euthyneura</taxon>
        <taxon>Panpulmonata</taxon>
        <taxon>Sacoglossa</taxon>
        <taxon>Placobranchoidea</taxon>
        <taxon>Plakobranchidae</taxon>
        <taxon>Plakobranchus</taxon>
    </lineage>
</organism>
<protein>
    <submittedName>
        <fullName evidence="2">Uncharacterized protein</fullName>
    </submittedName>
</protein>
<evidence type="ECO:0000256" key="1">
    <source>
        <dbReference type="SAM" id="Coils"/>
    </source>
</evidence>
<feature type="coiled-coil region" evidence="1">
    <location>
        <begin position="20"/>
        <end position="47"/>
    </location>
</feature>
<name>A0AAV4DZD6_9GAST</name>
<reference evidence="2 3" key="1">
    <citation type="journal article" date="2021" name="Elife">
        <title>Chloroplast acquisition without the gene transfer in kleptoplastic sea slugs, Plakobranchus ocellatus.</title>
        <authorList>
            <person name="Maeda T."/>
            <person name="Takahashi S."/>
            <person name="Yoshida T."/>
            <person name="Shimamura S."/>
            <person name="Takaki Y."/>
            <person name="Nagai Y."/>
            <person name="Toyoda A."/>
            <person name="Suzuki Y."/>
            <person name="Arimoto A."/>
            <person name="Ishii H."/>
            <person name="Satoh N."/>
            <person name="Nishiyama T."/>
            <person name="Hasebe M."/>
            <person name="Maruyama T."/>
            <person name="Minagawa J."/>
            <person name="Obokata J."/>
            <person name="Shigenobu S."/>
        </authorList>
    </citation>
    <scope>NUCLEOTIDE SEQUENCE [LARGE SCALE GENOMIC DNA]</scope>
</reference>
<keyword evidence="1" id="KW-0175">Coiled coil</keyword>
<dbReference type="AlphaFoldDB" id="A0AAV4DZD6"/>
<dbReference type="Proteomes" id="UP000735302">
    <property type="component" value="Unassembled WGS sequence"/>
</dbReference>
<proteinExistence type="predicted"/>
<keyword evidence="3" id="KW-1185">Reference proteome</keyword>
<sequence length="92" mass="10372">MAGLESRLGTMMNEKLNNFASTIEKTVSVLSLRIEKLEDRSDKLEKRRRSPNPRTCSTSLLACYGSGNSGHFISQYPERGIKSIRCELKHVV</sequence>
<comment type="caution">
    <text evidence="2">The sequence shown here is derived from an EMBL/GenBank/DDBJ whole genome shotgun (WGS) entry which is preliminary data.</text>
</comment>
<evidence type="ECO:0000313" key="3">
    <source>
        <dbReference type="Proteomes" id="UP000735302"/>
    </source>
</evidence>
<evidence type="ECO:0000313" key="2">
    <source>
        <dbReference type="EMBL" id="GFO49196.1"/>
    </source>
</evidence>